<comment type="caution">
    <text evidence="1">The sequence shown here is derived from an EMBL/GenBank/DDBJ whole genome shotgun (WGS) entry which is preliminary data.</text>
</comment>
<dbReference type="AlphaFoldDB" id="W4LM75"/>
<evidence type="ECO:0000313" key="2">
    <source>
        <dbReference type="Proteomes" id="UP000019141"/>
    </source>
</evidence>
<keyword evidence="2" id="KW-1185">Reference proteome</keyword>
<organism evidence="1 2">
    <name type="scientific">Entotheonella factor</name>
    <dbReference type="NCBI Taxonomy" id="1429438"/>
    <lineage>
        <taxon>Bacteria</taxon>
        <taxon>Pseudomonadati</taxon>
        <taxon>Nitrospinota/Tectimicrobiota group</taxon>
        <taxon>Candidatus Tectimicrobiota</taxon>
        <taxon>Candidatus Entotheonellia</taxon>
        <taxon>Candidatus Entotheonellales</taxon>
        <taxon>Candidatus Entotheonellaceae</taxon>
        <taxon>Candidatus Entotheonella</taxon>
    </lineage>
</organism>
<accession>W4LM75</accession>
<dbReference type="HOGENOM" id="CLU_3341740_0_0_7"/>
<dbReference type="PATRIC" id="fig|1429438.4.peg.3208"/>
<reference evidence="1 2" key="1">
    <citation type="journal article" date="2014" name="Nature">
        <title>An environmental bacterial taxon with a large and distinct metabolic repertoire.</title>
        <authorList>
            <person name="Wilson M.C."/>
            <person name="Mori T."/>
            <person name="Ruckert C."/>
            <person name="Uria A.R."/>
            <person name="Helf M.J."/>
            <person name="Takada K."/>
            <person name="Gernert C."/>
            <person name="Steffens U.A."/>
            <person name="Heycke N."/>
            <person name="Schmitt S."/>
            <person name="Rinke C."/>
            <person name="Helfrich E.J."/>
            <person name="Brachmann A.O."/>
            <person name="Gurgui C."/>
            <person name="Wakimoto T."/>
            <person name="Kracht M."/>
            <person name="Crusemann M."/>
            <person name="Hentschel U."/>
            <person name="Abe I."/>
            <person name="Matsunaga S."/>
            <person name="Kalinowski J."/>
            <person name="Takeyama H."/>
            <person name="Piel J."/>
        </authorList>
    </citation>
    <scope>NUCLEOTIDE SEQUENCE [LARGE SCALE GENOMIC DNA]</scope>
    <source>
        <strain evidence="2">TSY1</strain>
    </source>
</reference>
<name>W4LM75_ENTF1</name>
<evidence type="ECO:0000313" key="1">
    <source>
        <dbReference type="EMBL" id="ETW99082.1"/>
    </source>
</evidence>
<protein>
    <submittedName>
        <fullName evidence="1">Uncharacterized protein</fullName>
    </submittedName>
</protein>
<sequence length="37" mass="4102">MQDQVDALSTAPPTAAPSYDEDFYAWTQHLNLFAESA</sequence>
<proteinExistence type="predicted"/>
<dbReference type="Proteomes" id="UP000019141">
    <property type="component" value="Unassembled WGS sequence"/>
</dbReference>
<dbReference type="EMBL" id="AZHW01000485">
    <property type="protein sequence ID" value="ETW99082.1"/>
    <property type="molecule type" value="Genomic_DNA"/>
</dbReference>
<gene>
    <name evidence="1" type="ORF">ETSY1_16250</name>
</gene>